<dbReference type="Pfam" id="PF00528">
    <property type="entry name" value="BPD_transp_1"/>
    <property type="match status" value="1"/>
</dbReference>
<protein>
    <submittedName>
        <fullName evidence="9">ABC transporter permease</fullName>
    </submittedName>
</protein>
<evidence type="ECO:0000313" key="10">
    <source>
        <dbReference type="Proteomes" id="UP000252255"/>
    </source>
</evidence>
<dbReference type="AlphaFoldDB" id="A0A367WQ62"/>
<dbReference type="EMBL" id="JPWI01000013">
    <property type="protein sequence ID" value="RCK43594.1"/>
    <property type="molecule type" value="Genomic_DNA"/>
</dbReference>
<accession>A0A367WQ62</accession>
<dbReference type="GO" id="GO:0055085">
    <property type="term" value="P:transmembrane transport"/>
    <property type="evidence" value="ECO:0007669"/>
    <property type="project" value="InterPro"/>
</dbReference>
<dbReference type="RefSeq" id="WP_258548782.1">
    <property type="nucleotide sequence ID" value="NZ_JPWI01000013.1"/>
</dbReference>
<evidence type="ECO:0000256" key="2">
    <source>
        <dbReference type="ARBA" id="ARBA00022448"/>
    </source>
</evidence>
<keyword evidence="6 7" id="KW-0472">Membrane</keyword>
<dbReference type="InterPro" id="IPR035906">
    <property type="entry name" value="MetI-like_sf"/>
</dbReference>
<dbReference type="SUPFAM" id="SSF161098">
    <property type="entry name" value="MetI-like"/>
    <property type="match status" value="1"/>
</dbReference>
<evidence type="ECO:0000256" key="4">
    <source>
        <dbReference type="ARBA" id="ARBA00022692"/>
    </source>
</evidence>
<dbReference type="GO" id="GO:0005886">
    <property type="term" value="C:plasma membrane"/>
    <property type="evidence" value="ECO:0007669"/>
    <property type="project" value="UniProtKB-SubCell"/>
</dbReference>
<keyword evidence="2 7" id="KW-0813">Transport</keyword>
<evidence type="ECO:0000259" key="8">
    <source>
        <dbReference type="PROSITE" id="PS50928"/>
    </source>
</evidence>
<reference evidence="9 10" key="1">
    <citation type="submission" date="2014-07" db="EMBL/GenBank/DDBJ databases">
        <title>Draft genome sequence of Thalassospira profundimaris PR54-5.</title>
        <authorList>
            <person name="Lai Q."/>
            <person name="Shao Z."/>
        </authorList>
    </citation>
    <scope>NUCLEOTIDE SEQUENCE [LARGE SCALE GENOMIC DNA]</scope>
    <source>
        <strain evidence="9 10">PR54-5</strain>
    </source>
</reference>
<evidence type="ECO:0000256" key="5">
    <source>
        <dbReference type="ARBA" id="ARBA00022989"/>
    </source>
</evidence>
<dbReference type="CDD" id="cd06261">
    <property type="entry name" value="TM_PBP2"/>
    <property type="match status" value="1"/>
</dbReference>
<dbReference type="Gene3D" id="1.10.3720.10">
    <property type="entry name" value="MetI-like"/>
    <property type="match status" value="1"/>
</dbReference>
<evidence type="ECO:0000256" key="7">
    <source>
        <dbReference type="RuleBase" id="RU363032"/>
    </source>
</evidence>
<evidence type="ECO:0000256" key="1">
    <source>
        <dbReference type="ARBA" id="ARBA00004651"/>
    </source>
</evidence>
<feature type="transmembrane region" description="Helical" evidence="7">
    <location>
        <begin position="274"/>
        <end position="296"/>
    </location>
</feature>
<evidence type="ECO:0000256" key="3">
    <source>
        <dbReference type="ARBA" id="ARBA00022475"/>
    </source>
</evidence>
<comment type="subcellular location">
    <subcellularLocation>
        <location evidence="1 7">Cell membrane</location>
        <topology evidence="1 7">Multi-pass membrane protein</topology>
    </subcellularLocation>
</comment>
<evidence type="ECO:0000256" key="6">
    <source>
        <dbReference type="ARBA" id="ARBA00023136"/>
    </source>
</evidence>
<feature type="domain" description="ABC transmembrane type-1" evidence="8">
    <location>
        <begin position="105"/>
        <end position="298"/>
    </location>
</feature>
<name>A0A367WQ62_9PROT</name>
<comment type="caution">
    <text evidence="9">The sequence shown here is derived from an EMBL/GenBank/DDBJ whole genome shotgun (WGS) entry which is preliminary data.</text>
</comment>
<keyword evidence="5 7" id="KW-1133">Transmembrane helix</keyword>
<sequence>MTSNTATMTGSLAGPSIWSRMMSGQTGPVCVVLIALFVLWYVGAVFMNAPTQIDKYNRADQTWTTSQLIEDTLAQERPILPAPHQVAQEMYKTIFATSITSKRSLVYHSWVTLSSTLLGFGIGTILGIVLAVGIVHVMTLEKSLMPWVISSQTIPILAIAPMIIVVLGAIGIKGVVPKAVISTYLCFFPVTISMVKGLRSPQVIQLDLMRTYNASKWQTFWQLRLPSAMPYLFASLKVAIAISLVGAIVGELPTGAQAGLGARLLAGSYYGQTIQIWSALLTAAFVAAMMVVIVGWCERRVLARMGVKA</sequence>
<dbReference type="PROSITE" id="PS50928">
    <property type="entry name" value="ABC_TM1"/>
    <property type="match status" value="1"/>
</dbReference>
<feature type="transmembrane region" description="Helical" evidence="7">
    <location>
        <begin position="147"/>
        <end position="170"/>
    </location>
</feature>
<comment type="similarity">
    <text evidence="7">Belongs to the binding-protein-dependent transport system permease family.</text>
</comment>
<feature type="transmembrane region" description="Helical" evidence="7">
    <location>
        <begin position="110"/>
        <end position="135"/>
    </location>
</feature>
<dbReference type="Proteomes" id="UP000252255">
    <property type="component" value="Unassembled WGS sequence"/>
</dbReference>
<dbReference type="InterPro" id="IPR000515">
    <property type="entry name" value="MetI-like"/>
</dbReference>
<feature type="transmembrane region" description="Helical" evidence="7">
    <location>
        <begin position="231"/>
        <end position="254"/>
    </location>
</feature>
<evidence type="ECO:0000313" key="9">
    <source>
        <dbReference type="EMBL" id="RCK43594.1"/>
    </source>
</evidence>
<dbReference type="PANTHER" id="PTHR30151">
    <property type="entry name" value="ALKANE SULFONATE ABC TRANSPORTER-RELATED, MEMBRANE SUBUNIT"/>
    <property type="match status" value="1"/>
</dbReference>
<keyword evidence="4 7" id="KW-0812">Transmembrane</keyword>
<organism evidence="9 10">
    <name type="scientific">Thalassospira profundimaris</name>
    <dbReference type="NCBI Taxonomy" id="502049"/>
    <lineage>
        <taxon>Bacteria</taxon>
        <taxon>Pseudomonadati</taxon>
        <taxon>Pseudomonadota</taxon>
        <taxon>Alphaproteobacteria</taxon>
        <taxon>Rhodospirillales</taxon>
        <taxon>Thalassospiraceae</taxon>
        <taxon>Thalassospira</taxon>
    </lineage>
</organism>
<proteinExistence type="inferred from homology"/>
<feature type="transmembrane region" description="Helical" evidence="7">
    <location>
        <begin position="29"/>
        <end position="49"/>
    </location>
</feature>
<dbReference type="PANTHER" id="PTHR30151:SF20">
    <property type="entry name" value="ABC TRANSPORTER PERMEASE PROTEIN HI_0355-RELATED"/>
    <property type="match status" value="1"/>
</dbReference>
<gene>
    <name evidence="9" type="ORF">TH30_18450</name>
</gene>
<keyword evidence="3" id="KW-1003">Cell membrane</keyword>